<sequence length="42" mass="5022">CTSELSTTIPTAHEQQNYAEWEDKKIKIQQKKLELLKEEIYL</sequence>
<protein>
    <submittedName>
        <fullName evidence="1">4762_t:CDS:1</fullName>
    </submittedName>
</protein>
<keyword evidence="2" id="KW-1185">Reference proteome</keyword>
<feature type="non-terminal residue" evidence="1">
    <location>
        <position position="42"/>
    </location>
</feature>
<dbReference type="AlphaFoldDB" id="A0A9N9KCL6"/>
<organism evidence="1 2">
    <name type="scientific">Dentiscutata erythropus</name>
    <dbReference type="NCBI Taxonomy" id="1348616"/>
    <lineage>
        <taxon>Eukaryota</taxon>
        <taxon>Fungi</taxon>
        <taxon>Fungi incertae sedis</taxon>
        <taxon>Mucoromycota</taxon>
        <taxon>Glomeromycotina</taxon>
        <taxon>Glomeromycetes</taxon>
        <taxon>Diversisporales</taxon>
        <taxon>Gigasporaceae</taxon>
        <taxon>Dentiscutata</taxon>
    </lineage>
</organism>
<proteinExistence type="predicted"/>
<dbReference type="Proteomes" id="UP000789405">
    <property type="component" value="Unassembled WGS sequence"/>
</dbReference>
<dbReference type="EMBL" id="CAJVPY010063206">
    <property type="protein sequence ID" value="CAG8823250.1"/>
    <property type="molecule type" value="Genomic_DNA"/>
</dbReference>
<evidence type="ECO:0000313" key="2">
    <source>
        <dbReference type="Proteomes" id="UP000789405"/>
    </source>
</evidence>
<reference evidence="1" key="1">
    <citation type="submission" date="2021-06" db="EMBL/GenBank/DDBJ databases">
        <authorList>
            <person name="Kallberg Y."/>
            <person name="Tangrot J."/>
            <person name="Rosling A."/>
        </authorList>
    </citation>
    <scope>NUCLEOTIDE SEQUENCE</scope>
    <source>
        <strain evidence="1">MA453B</strain>
    </source>
</reference>
<accession>A0A9N9KCL6</accession>
<name>A0A9N9KCL6_9GLOM</name>
<feature type="non-terminal residue" evidence="1">
    <location>
        <position position="1"/>
    </location>
</feature>
<comment type="caution">
    <text evidence="1">The sequence shown here is derived from an EMBL/GenBank/DDBJ whole genome shotgun (WGS) entry which is preliminary data.</text>
</comment>
<gene>
    <name evidence="1" type="ORF">DERYTH_LOCUS27463</name>
</gene>
<evidence type="ECO:0000313" key="1">
    <source>
        <dbReference type="EMBL" id="CAG8823250.1"/>
    </source>
</evidence>